<comment type="similarity">
    <text evidence="1">Belongs to the glycosyl hydrolase 65 family.</text>
</comment>
<protein>
    <submittedName>
        <fullName evidence="8">Glycoside hydrolase family 65 protein</fullName>
    </submittedName>
</protein>
<evidence type="ECO:0000256" key="2">
    <source>
        <dbReference type="ARBA" id="ARBA00022676"/>
    </source>
</evidence>
<proteinExistence type="inferred from homology"/>
<organism evidence="8 9">
    <name type="scientific">Candidatus Alloenteromonas pullicola</name>
    <dbReference type="NCBI Taxonomy" id="2840784"/>
    <lineage>
        <taxon>Bacteria</taxon>
        <taxon>Bacillati</taxon>
        <taxon>Bacillota</taxon>
        <taxon>Bacillota incertae sedis</taxon>
        <taxon>Candidatus Alloenteromonas</taxon>
    </lineage>
</organism>
<evidence type="ECO:0000256" key="4">
    <source>
        <dbReference type="PIRSR" id="PIRSR036289-50"/>
    </source>
</evidence>
<dbReference type="AlphaFoldDB" id="A0A9D1S2A9"/>
<dbReference type="PANTHER" id="PTHR11051">
    <property type="entry name" value="GLYCOSYL HYDROLASE-RELATED"/>
    <property type="match status" value="1"/>
</dbReference>
<evidence type="ECO:0000256" key="1">
    <source>
        <dbReference type="ARBA" id="ARBA00006768"/>
    </source>
</evidence>
<dbReference type="InterPro" id="IPR037018">
    <property type="entry name" value="GH65_N"/>
</dbReference>
<feature type="binding site" evidence="5">
    <location>
        <begin position="350"/>
        <end position="351"/>
    </location>
    <ligand>
        <name>substrate</name>
    </ligand>
</feature>
<dbReference type="GO" id="GO:0030246">
    <property type="term" value="F:carbohydrate binding"/>
    <property type="evidence" value="ECO:0007669"/>
    <property type="project" value="InterPro"/>
</dbReference>
<name>A0A9D1S2A9_9FIRM</name>
<dbReference type="InterPro" id="IPR008928">
    <property type="entry name" value="6-hairpin_glycosidase_sf"/>
</dbReference>
<gene>
    <name evidence="8" type="ORF">IAC52_02600</name>
</gene>
<keyword evidence="8" id="KW-0378">Hydrolase</keyword>
<dbReference type="Gene3D" id="2.70.98.40">
    <property type="entry name" value="Glycoside hydrolase, family 65, N-terminal domain"/>
    <property type="match status" value="1"/>
</dbReference>
<feature type="domain" description="Glycoside hydrolase family 65 central catalytic" evidence="6">
    <location>
        <begin position="315"/>
        <end position="661"/>
    </location>
</feature>
<evidence type="ECO:0000256" key="3">
    <source>
        <dbReference type="ARBA" id="ARBA00022679"/>
    </source>
</evidence>
<dbReference type="InterPro" id="IPR005196">
    <property type="entry name" value="Glyco_hydro_65_N"/>
</dbReference>
<feature type="binding site" evidence="5">
    <location>
        <begin position="577"/>
        <end position="578"/>
    </location>
    <ligand>
        <name>substrate</name>
    </ligand>
</feature>
<dbReference type="SUPFAM" id="SSF74650">
    <property type="entry name" value="Galactose mutarotase-like"/>
    <property type="match status" value="1"/>
</dbReference>
<dbReference type="Pfam" id="PF03632">
    <property type="entry name" value="Glyco_hydro_65m"/>
    <property type="match status" value="1"/>
</dbReference>
<comment type="caution">
    <text evidence="8">The sequence shown here is derived from an EMBL/GenBank/DDBJ whole genome shotgun (WGS) entry which is preliminary data.</text>
</comment>
<dbReference type="Gene3D" id="1.50.10.10">
    <property type="match status" value="1"/>
</dbReference>
<evidence type="ECO:0000259" key="6">
    <source>
        <dbReference type="Pfam" id="PF03632"/>
    </source>
</evidence>
<dbReference type="GO" id="GO:0016757">
    <property type="term" value="F:glycosyltransferase activity"/>
    <property type="evidence" value="ECO:0007669"/>
    <property type="project" value="UniProtKB-KW"/>
</dbReference>
<dbReference type="PIRSF" id="PIRSF036289">
    <property type="entry name" value="Glycosyl_hydrolase_malt_phosph"/>
    <property type="match status" value="1"/>
</dbReference>
<accession>A0A9D1S2A9</accession>
<evidence type="ECO:0000259" key="7">
    <source>
        <dbReference type="Pfam" id="PF03636"/>
    </source>
</evidence>
<dbReference type="GO" id="GO:0005975">
    <property type="term" value="P:carbohydrate metabolic process"/>
    <property type="evidence" value="ECO:0007669"/>
    <property type="project" value="InterPro"/>
</dbReference>
<keyword evidence="3" id="KW-0808">Transferase</keyword>
<evidence type="ECO:0000256" key="5">
    <source>
        <dbReference type="PIRSR" id="PIRSR036289-51"/>
    </source>
</evidence>
<dbReference type="InterPro" id="IPR011013">
    <property type="entry name" value="Gal_mutarotase_sf_dom"/>
</dbReference>
<feature type="active site" description="Proton donor" evidence="4">
    <location>
        <position position="478"/>
    </location>
</feature>
<dbReference type="InterPro" id="IPR017045">
    <property type="entry name" value="Malt_Pase/Glycosyl_Hdrlase"/>
</dbReference>
<dbReference type="GO" id="GO:0004553">
    <property type="term" value="F:hydrolase activity, hydrolyzing O-glycosyl compounds"/>
    <property type="evidence" value="ECO:0007669"/>
    <property type="project" value="TreeGrafter"/>
</dbReference>
<dbReference type="PANTHER" id="PTHR11051:SF8">
    <property type="entry name" value="PROTEIN-GLUCOSYLGALACTOSYLHYDROXYLYSINE GLUCOSIDASE"/>
    <property type="match status" value="1"/>
</dbReference>
<dbReference type="InterPro" id="IPR005195">
    <property type="entry name" value="Glyco_hydro_65_M"/>
</dbReference>
<keyword evidence="2" id="KW-0328">Glycosyltransferase</keyword>
<dbReference type="Proteomes" id="UP000824070">
    <property type="component" value="Unassembled WGS sequence"/>
</dbReference>
<dbReference type="InterPro" id="IPR012341">
    <property type="entry name" value="6hp_glycosidase-like_sf"/>
</dbReference>
<reference evidence="8" key="2">
    <citation type="journal article" date="2021" name="PeerJ">
        <title>Extensive microbial diversity within the chicken gut microbiome revealed by metagenomics and culture.</title>
        <authorList>
            <person name="Gilroy R."/>
            <person name="Ravi A."/>
            <person name="Getino M."/>
            <person name="Pursley I."/>
            <person name="Horton D.L."/>
            <person name="Alikhan N.F."/>
            <person name="Baker D."/>
            <person name="Gharbi K."/>
            <person name="Hall N."/>
            <person name="Watson M."/>
            <person name="Adriaenssens E.M."/>
            <person name="Foster-Nyarko E."/>
            <person name="Jarju S."/>
            <person name="Secka A."/>
            <person name="Antonio M."/>
            <person name="Oren A."/>
            <person name="Chaudhuri R.R."/>
            <person name="La Ragione R."/>
            <person name="Hildebrand F."/>
            <person name="Pallen M.J."/>
        </authorList>
    </citation>
    <scope>NUCLEOTIDE SEQUENCE</scope>
    <source>
        <strain evidence="8">ChiGjej1B1-22543</strain>
    </source>
</reference>
<sequence length="753" mass="86580">MYHYLKDKFLEDEYIISDEMKDASIFGIGNGYFGIRGSFEEFGDVFVQGTYVRGVFDKIVEIPETVSDNSYMKKFYFDEQKLKEFEYEDSCINIGDITAFRIYIGGKPFRMWDCKLKSFRRYLDFNNGGLSREIVVEDEQGNATSLTFHRVCSFACDHLFLQSLTIKKLNHDLPIFVESGIDLLCKTNGQHKIGGACFSTLDGKKCIRVKYGDKYRMKGLYLYKNEAQGFASAEGRGGCYGSFESFKLIGREGQMRKAVAFYANIDGRNIQRSAAKALRPVWSSLYESHLRAYRKAFKKVDVKVYGNDVLDTLLRYANYQTLIGFNRHDHVHSLSAKNLTAEKYNQFVWWDCEIYQMPFFLLTYPKECKNLLLYRYNRLKASEENAKAAGYKGAKYAFCSSVNGDEQVWIYAKHPFLQIHINGDVAYAVLNYYYHTLDRDFLLECGFPMIEEIIEYFISRSTFDGTYYRLKCVTGTDEHHDYVDDDAYTNVTLGFVLKEFIRLKGELGYRLAKLSEEELTDFASRLYQPEFVDGILPQFDGYLNLSKELIVEGKSDKKASSFQMKQSGLYHLSQVIKQPDVLLLYSYLNLGFEKNYRQNYEYYLARCEASSSLTYCVHALSAIDNGDLKVFEDNLNASLRIDIDDVQGNAGQGVHAGSLASGFFLFVRGILGAKAGEGFLEISPKLVYLLSRFKLTFVYHGAPISVDYRGKRIILSSKSPFRYRLNGSETGEATRLALNYDKQIHIYKKEETI</sequence>
<evidence type="ECO:0000313" key="9">
    <source>
        <dbReference type="Proteomes" id="UP000824070"/>
    </source>
</evidence>
<feature type="domain" description="Glycoside hydrolase family 65 N-terminal" evidence="7">
    <location>
        <begin position="12"/>
        <end position="191"/>
    </location>
</feature>
<dbReference type="Pfam" id="PF03636">
    <property type="entry name" value="Glyco_hydro_65N"/>
    <property type="match status" value="1"/>
</dbReference>
<reference evidence="8" key="1">
    <citation type="submission" date="2020-10" db="EMBL/GenBank/DDBJ databases">
        <authorList>
            <person name="Gilroy R."/>
        </authorList>
    </citation>
    <scope>NUCLEOTIDE SEQUENCE</scope>
    <source>
        <strain evidence="8">ChiGjej1B1-22543</strain>
    </source>
</reference>
<dbReference type="SUPFAM" id="SSF48208">
    <property type="entry name" value="Six-hairpin glycosidases"/>
    <property type="match status" value="1"/>
</dbReference>
<evidence type="ECO:0000313" key="8">
    <source>
        <dbReference type="EMBL" id="HIU45169.1"/>
    </source>
</evidence>
<dbReference type="EMBL" id="DVMV01000018">
    <property type="protein sequence ID" value="HIU45169.1"/>
    <property type="molecule type" value="Genomic_DNA"/>
</dbReference>